<dbReference type="EMBL" id="DS028184">
    <property type="protein sequence ID" value="EEY67931.1"/>
    <property type="molecule type" value="Genomic_DNA"/>
</dbReference>
<keyword evidence="3" id="KW-1185">Reference proteome</keyword>
<dbReference type="InterPro" id="IPR006912">
    <property type="entry name" value="Harbinger_derived_prot"/>
</dbReference>
<dbReference type="Pfam" id="PF04827">
    <property type="entry name" value="Plant_tran"/>
    <property type="match status" value="1"/>
</dbReference>
<dbReference type="PANTHER" id="PTHR47150">
    <property type="entry name" value="OS12G0169200 PROTEIN"/>
    <property type="match status" value="1"/>
</dbReference>
<dbReference type="HOGENOM" id="CLU_012390_4_4_1"/>
<dbReference type="GeneID" id="9463176"/>
<proteinExistence type="predicted"/>
<dbReference type="OMA" id="HEPIMIL"/>
<dbReference type="OrthoDB" id="160628at2759"/>
<evidence type="ECO:0000313" key="3">
    <source>
        <dbReference type="Proteomes" id="UP000006643"/>
    </source>
</evidence>
<evidence type="ECO:0000256" key="1">
    <source>
        <dbReference type="SAM" id="MobiDB-lite"/>
    </source>
</evidence>
<feature type="region of interest" description="Disordered" evidence="1">
    <location>
        <begin position="32"/>
        <end position="54"/>
    </location>
</feature>
<organism evidence="2 3">
    <name type="scientific">Phytophthora infestans (strain T30-4)</name>
    <name type="common">Potato late blight agent</name>
    <dbReference type="NCBI Taxonomy" id="403677"/>
    <lineage>
        <taxon>Eukaryota</taxon>
        <taxon>Sar</taxon>
        <taxon>Stramenopiles</taxon>
        <taxon>Oomycota</taxon>
        <taxon>Peronosporomycetes</taxon>
        <taxon>Peronosporales</taxon>
        <taxon>Peronosporaceae</taxon>
        <taxon>Phytophthora</taxon>
    </lineage>
</organism>
<dbReference type="RefSeq" id="XP_002997793.1">
    <property type="nucleotide sequence ID" value="XM_002997747.1"/>
</dbReference>
<dbReference type="Proteomes" id="UP000006643">
    <property type="component" value="Unassembled WGS sequence"/>
</dbReference>
<dbReference type="AlphaFoldDB" id="D0NXY0"/>
<dbReference type="PANTHER" id="PTHR47150:SF5">
    <property type="entry name" value="OS07G0546750 PROTEIN"/>
    <property type="match status" value="1"/>
</dbReference>
<protein>
    <submittedName>
        <fullName evidence="2">Transposon protein</fullName>
    </submittedName>
</protein>
<feature type="compositionally biased region" description="Basic and acidic residues" evidence="1">
    <location>
        <begin position="39"/>
        <end position="54"/>
    </location>
</feature>
<dbReference type="STRING" id="403677.D0NXY0"/>
<sequence>MSLPPSMLGALENADDSDYEYFRLFILPETQTKAKRKHGGSEPEKRADKERKRSKWGEELMSDYFGDNPTYDARDFRRRFRMRREVFERVVYALVEDTESNYFTPRPDATGLLGFLPDQKVTCALRMLAYGACADQLDELIGIGESTVLPTMEKFCSAVMRIFGPDYLRKPTPFDLKILLAKSAARGLPRMIGSLDCMHWAWKNCPVAWAGAFKGKEKAKTVILEAVASQSLWIWHAFFGTPGSNNDLNVLVHHC</sequence>
<dbReference type="eggNOG" id="ENOG502QR5Z">
    <property type="taxonomic scope" value="Eukaryota"/>
</dbReference>
<name>D0NXY0_PHYIT</name>
<dbReference type="InParanoid" id="D0NXY0"/>
<accession>D0NXY0</accession>
<dbReference type="KEGG" id="pif:PITG_18343"/>
<gene>
    <name evidence="2" type="ORF">PITG_18343</name>
</gene>
<dbReference type="VEuPathDB" id="FungiDB:PITG_18343"/>
<reference evidence="3" key="1">
    <citation type="journal article" date="2009" name="Nature">
        <title>Genome sequence and analysis of the Irish potato famine pathogen Phytophthora infestans.</title>
        <authorList>
            <consortium name="The Broad Institute Genome Sequencing Platform"/>
            <person name="Haas B.J."/>
            <person name="Kamoun S."/>
            <person name="Zody M.C."/>
            <person name="Jiang R.H."/>
            <person name="Handsaker R.E."/>
            <person name="Cano L.M."/>
            <person name="Grabherr M."/>
            <person name="Kodira C.D."/>
            <person name="Raffaele S."/>
            <person name="Torto-Alalibo T."/>
            <person name="Bozkurt T.O."/>
            <person name="Ah-Fong A.M."/>
            <person name="Alvarado L."/>
            <person name="Anderson V.L."/>
            <person name="Armstrong M.R."/>
            <person name="Avrova A."/>
            <person name="Baxter L."/>
            <person name="Beynon J."/>
            <person name="Boevink P.C."/>
            <person name="Bollmann S.R."/>
            <person name="Bos J.I."/>
            <person name="Bulone V."/>
            <person name="Cai G."/>
            <person name="Cakir C."/>
            <person name="Carrington J.C."/>
            <person name="Chawner M."/>
            <person name="Conti L."/>
            <person name="Costanzo S."/>
            <person name="Ewan R."/>
            <person name="Fahlgren N."/>
            <person name="Fischbach M.A."/>
            <person name="Fugelstad J."/>
            <person name="Gilroy E.M."/>
            <person name="Gnerre S."/>
            <person name="Green P.J."/>
            <person name="Grenville-Briggs L.J."/>
            <person name="Griffith J."/>
            <person name="Grunwald N.J."/>
            <person name="Horn K."/>
            <person name="Horner N.R."/>
            <person name="Hu C.H."/>
            <person name="Huitema E."/>
            <person name="Jeong D.H."/>
            <person name="Jones A.M."/>
            <person name="Jones J.D."/>
            <person name="Jones R.W."/>
            <person name="Karlsson E.K."/>
            <person name="Kunjeti S.G."/>
            <person name="Lamour K."/>
            <person name="Liu Z."/>
            <person name="Ma L."/>
            <person name="Maclean D."/>
            <person name="Chibucos M.C."/>
            <person name="McDonald H."/>
            <person name="McWalters J."/>
            <person name="Meijer H.J."/>
            <person name="Morgan W."/>
            <person name="Morris P.F."/>
            <person name="Munro C.A."/>
            <person name="O'Neill K."/>
            <person name="Ospina-Giraldo M."/>
            <person name="Pinzon A."/>
            <person name="Pritchard L."/>
            <person name="Ramsahoye B."/>
            <person name="Ren Q."/>
            <person name="Restrepo S."/>
            <person name="Roy S."/>
            <person name="Sadanandom A."/>
            <person name="Savidor A."/>
            <person name="Schornack S."/>
            <person name="Schwartz D.C."/>
            <person name="Schumann U.D."/>
            <person name="Schwessinger B."/>
            <person name="Seyer L."/>
            <person name="Sharpe T."/>
            <person name="Silvar C."/>
            <person name="Song J."/>
            <person name="Studholme D.J."/>
            <person name="Sykes S."/>
            <person name="Thines M."/>
            <person name="van de Vondervoort P.J."/>
            <person name="Phuntumart V."/>
            <person name="Wawra S."/>
            <person name="Weide R."/>
            <person name="Win J."/>
            <person name="Young C."/>
            <person name="Zhou S."/>
            <person name="Fry W."/>
            <person name="Meyers B.C."/>
            <person name="van West P."/>
            <person name="Ristaino J."/>
            <person name="Govers F."/>
            <person name="Birch P.R."/>
            <person name="Whisson S.C."/>
            <person name="Judelson H.S."/>
            <person name="Nusbaum C."/>
        </authorList>
    </citation>
    <scope>NUCLEOTIDE SEQUENCE [LARGE SCALE GENOMIC DNA]</scope>
    <source>
        <strain evidence="3">T30-4</strain>
    </source>
</reference>
<evidence type="ECO:0000313" key="2">
    <source>
        <dbReference type="EMBL" id="EEY67931.1"/>
    </source>
</evidence>